<reference evidence="2" key="1">
    <citation type="submission" date="2015-10" db="EMBL/GenBank/DDBJ databases">
        <authorList>
            <person name="Gilbert D.G."/>
        </authorList>
    </citation>
    <scope>NUCLEOTIDE SEQUENCE</scope>
    <source>
        <strain evidence="2">Phyl III-seqv23</strain>
    </source>
</reference>
<sequence>MNILDIHQRVMLASLRLSVWRARRFDTRATEEVEKNHSAKDIGRFNKKLLTDDALSYKSVCSIATQAREFFNAHTLEYDQLGVRLLPTAVYLKVTDRLREYQDEFRQATADFLAEYPALKEQAKSALNGLYTEADYPTVEALSTKFGMRLSPLPFPDASQFGINLPDNVLAGLKADMDERVFSAVKTANEDLVGRLYEAVQTFANRLYGARNVRLGVVDKVRDLCDLLPTLNFTQDPALTDILNKTREHLACYTGAELKGSPDLRQKVAEKAMEIEAQMAMYMTGALSTPASAPPSDSSSLGFLLAS</sequence>
<protein>
    <recommendedName>
        <fullName evidence="3">DUF3150 domain-containing protein</fullName>
    </recommendedName>
</protein>
<feature type="compositionally biased region" description="Low complexity" evidence="1">
    <location>
        <begin position="288"/>
        <end position="300"/>
    </location>
</feature>
<feature type="region of interest" description="Disordered" evidence="1">
    <location>
        <begin position="288"/>
        <end position="307"/>
    </location>
</feature>
<proteinExistence type="predicted"/>
<accession>A0A0S4U469</accession>
<evidence type="ECO:0008006" key="3">
    <source>
        <dbReference type="Google" id="ProtNLM"/>
    </source>
</evidence>
<gene>
    <name evidence="2" type="ORF">PSS4_v1_210040</name>
</gene>
<organism evidence="2">
    <name type="scientific">Ralstonia solanacearum</name>
    <name type="common">Pseudomonas solanacearum</name>
    <dbReference type="NCBI Taxonomy" id="305"/>
    <lineage>
        <taxon>Bacteria</taxon>
        <taxon>Pseudomonadati</taxon>
        <taxon>Pseudomonadota</taxon>
        <taxon>Betaproteobacteria</taxon>
        <taxon>Burkholderiales</taxon>
        <taxon>Burkholderiaceae</taxon>
        <taxon>Ralstonia</taxon>
        <taxon>Ralstonia solanacearum species complex</taxon>
    </lineage>
</organism>
<evidence type="ECO:0000313" key="2">
    <source>
        <dbReference type="EMBL" id="CUV16999.1"/>
    </source>
</evidence>
<evidence type="ECO:0000256" key="1">
    <source>
        <dbReference type="SAM" id="MobiDB-lite"/>
    </source>
</evidence>
<name>A0A0S4U469_RALSL</name>
<dbReference type="AlphaFoldDB" id="A0A0S4U469"/>
<dbReference type="EMBL" id="LN899821">
    <property type="protein sequence ID" value="CUV16999.1"/>
    <property type="molecule type" value="Genomic_DNA"/>
</dbReference>